<evidence type="ECO:0000313" key="3">
    <source>
        <dbReference type="EMBL" id="MBP2180960.1"/>
    </source>
</evidence>
<dbReference type="Proteomes" id="UP000741013">
    <property type="component" value="Unassembled WGS sequence"/>
</dbReference>
<dbReference type="PANTHER" id="PTHR30336:SF4">
    <property type="entry name" value="ENVELOPE BIOGENESIS FACTOR ELYC"/>
    <property type="match status" value="1"/>
</dbReference>
<feature type="domain" description="DUF218" evidence="2">
    <location>
        <begin position="37"/>
        <end position="151"/>
    </location>
</feature>
<dbReference type="EMBL" id="JAGGMS010000001">
    <property type="protein sequence ID" value="MBP2180960.1"/>
    <property type="molecule type" value="Genomic_DNA"/>
</dbReference>
<gene>
    <name evidence="3" type="ORF">JOM49_002486</name>
</gene>
<dbReference type="CDD" id="cd06259">
    <property type="entry name" value="YdcF-like"/>
    <property type="match status" value="1"/>
</dbReference>
<reference evidence="3 4" key="1">
    <citation type="submission" date="2021-03" db="EMBL/GenBank/DDBJ databases">
        <title>Sequencing the genomes of 1000 actinobacteria strains.</title>
        <authorList>
            <person name="Klenk H.-P."/>
        </authorList>
    </citation>
    <scope>NUCLEOTIDE SEQUENCE [LARGE SCALE GENOMIC DNA]</scope>
    <source>
        <strain evidence="3 4">DSM 45510</strain>
    </source>
</reference>
<dbReference type="InterPro" id="IPR003848">
    <property type="entry name" value="DUF218"/>
</dbReference>
<name>A0ABS4PNG3_9PSEU</name>
<evidence type="ECO:0000259" key="2">
    <source>
        <dbReference type="Pfam" id="PF02698"/>
    </source>
</evidence>
<evidence type="ECO:0000256" key="1">
    <source>
        <dbReference type="SAM" id="MobiDB-lite"/>
    </source>
</evidence>
<dbReference type="Gene3D" id="3.40.50.620">
    <property type="entry name" value="HUPs"/>
    <property type="match status" value="1"/>
</dbReference>
<dbReference type="PANTHER" id="PTHR30336">
    <property type="entry name" value="INNER MEMBRANE PROTEIN, PROBABLE PERMEASE"/>
    <property type="match status" value="1"/>
</dbReference>
<organism evidence="3 4">
    <name type="scientific">Amycolatopsis magusensis</name>
    <dbReference type="NCBI Taxonomy" id="882444"/>
    <lineage>
        <taxon>Bacteria</taxon>
        <taxon>Bacillati</taxon>
        <taxon>Actinomycetota</taxon>
        <taxon>Actinomycetes</taxon>
        <taxon>Pseudonocardiales</taxon>
        <taxon>Pseudonocardiaceae</taxon>
        <taxon>Amycolatopsis</taxon>
    </lineage>
</organism>
<feature type="compositionally biased region" description="Basic and acidic residues" evidence="1">
    <location>
        <begin position="245"/>
        <end position="260"/>
    </location>
</feature>
<accession>A0ABS4PNG3</accession>
<evidence type="ECO:0000313" key="4">
    <source>
        <dbReference type="Proteomes" id="UP000741013"/>
    </source>
</evidence>
<dbReference type="Pfam" id="PF02698">
    <property type="entry name" value="DUF218"/>
    <property type="match status" value="1"/>
</dbReference>
<comment type="caution">
    <text evidence="3">The sequence shown here is derived from an EMBL/GenBank/DDBJ whole genome shotgun (WGS) entry which is preliminary data.</text>
</comment>
<sequence length="260" mass="28916">MKRMVLVGFAALIGWGEVVHWRAARALVHPPKPARSEAVVVLGYRNRRGDRANALNRWRVRAALRSIDPALDSVLICSGAGGGPVSEAELMARYAVAECGYTGEVRLEDQSHSTWQNIHHLARLIDGVDQVKIVSHPLHAQKARLYLHHQRPDLAARLVRGADYRPGEAFLLKPLLAAHGLRQLARGKRHLARIENRDPGYLDAMTGPEQQDEAFDERNAIEERAATRSVLLPEEQAAGSEDAEAQAKEVLRDSEHRVED</sequence>
<dbReference type="RefSeq" id="WP_245369306.1">
    <property type="nucleotide sequence ID" value="NZ_JAGGMS010000001.1"/>
</dbReference>
<dbReference type="InterPro" id="IPR014729">
    <property type="entry name" value="Rossmann-like_a/b/a_fold"/>
</dbReference>
<dbReference type="InterPro" id="IPR051599">
    <property type="entry name" value="Cell_Envelope_Assoc"/>
</dbReference>
<protein>
    <recommendedName>
        <fullName evidence="2">DUF218 domain-containing protein</fullName>
    </recommendedName>
</protein>
<feature type="region of interest" description="Disordered" evidence="1">
    <location>
        <begin position="226"/>
        <end position="260"/>
    </location>
</feature>
<proteinExistence type="predicted"/>
<keyword evidence="4" id="KW-1185">Reference proteome</keyword>